<dbReference type="EMBL" id="JAACJJ010000057">
    <property type="protein sequence ID" value="KAF5310840.1"/>
    <property type="molecule type" value="Genomic_DNA"/>
</dbReference>
<accession>A0A8H5ESJ0</accession>
<keyword evidence="1" id="KW-0547">Nucleotide-binding</keyword>
<evidence type="ECO:0000256" key="2">
    <source>
        <dbReference type="ARBA" id="ARBA00023134"/>
    </source>
</evidence>
<feature type="compositionally biased region" description="Low complexity" evidence="3">
    <location>
        <begin position="357"/>
        <end position="367"/>
    </location>
</feature>
<dbReference type="Gene3D" id="1.10.1580.10">
    <property type="match status" value="1"/>
</dbReference>
<keyword evidence="6" id="KW-1185">Reference proteome</keyword>
<sequence>MKGREHEEDPNELFIAPLLHFARFFLRPSSSLHELRSLYYAGALKKWRLERGWDPNNPGRRFVAVEACEHIVVLNKRDLVPEWGLEPFRKAMANKFPHQQMLFASCQRQKDIRSLSDILVNVAKQYPHAMELNVLVLGMPNVGKSTLLNALRSTGIKGRTPKALQTSANPGMTQAISTRLKLSVDPLVYAYDSPGVMLPFLGRGPEGAERGVKLALIAGIKEGLYDMHALAAYLLYRLNVVNPVSPAYMRLLPEGSAPTNDLDEFLELLAQRMAMIKRGGIPDTTRAAVYFVRWWRGEVGSVETDHALPVTRTQAWGFDFQWEAPDTPHPLQAPSAPDIPNTPLSDAATTNAHPNAGIPGTSSSSISPSPPGFINPMDPKSYALFVQQKMEDAIDAHMAQVELEDAEESNVSETQIKKKAVREEKERRRLKNLAKRGQ</sequence>
<name>A0A8H5ESJ0_9AGAR</name>
<dbReference type="GO" id="GO:0005739">
    <property type="term" value="C:mitochondrion"/>
    <property type="evidence" value="ECO:0007669"/>
    <property type="project" value="TreeGrafter"/>
</dbReference>
<evidence type="ECO:0000256" key="3">
    <source>
        <dbReference type="SAM" id="MobiDB-lite"/>
    </source>
</evidence>
<dbReference type="Proteomes" id="UP000567179">
    <property type="component" value="Unassembled WGS sequence"/>
</dbReference>
<dbReference type="Gene3D" id="3.40.50.300">
    <property type="entry name" value="P-loop containing nucleotide triphosphate hydrolases"/>
    <property type="match status" value="1"/>
</dbReference>
<dbReference type="SUPFAM" id="SSF52540">
    <property type="entry name" value="P-loop containing nucleoside triphosphate hydrolases"/>
    <property type="match status" value="1"/>
</dbReference>
<dbReference type="OrthoDB" id="269151at2759"/>
<comment type="caution">
    <text evidence="5">The sequence shown here is derived from an EMBL/GenBank/DDBJ whole genome shotgun (WGS) entry which is preliminary data.</text>
</comment>
<evidence type="ECO:0000259" key="4">
    <source>
        <dbReference type="Pfam" id="PF01926"/>
    </source>
</evidence>
<reference evidence="5 6" key="1">
    <citation type="journal article" date="2020" name="ISME J.">
        <title>Uncovering the hidden diversity of litter-decomposition mechanisms in mushroom-forming fungi.</title>
        <authorList>
            <person name="Floudas D."/>
            <person name="Bentzer J."/>
            <person name="Ahren D."/>
            <person name="Johansson T."/>
            <person name="Persson P."/>
            <person name="Tunlid A."/>
        </authorList>
    </citation>
    <scope>NUCLEOTIDE SEQUENCE [LARGE SCALE GENOMIC DNA]</scope>
    <source>
        <strain evidence="5 6">CBS 101986</strain>
    </source>
</reference>
<dbReference type="GO" id="GO:0003924">
    <property type="term" value="F:GTPase activity"/>
    <property type="evidence" value="ECO:0007669"/>
    <property type="project" value="TreeGrafter"/>
</dbReference>
<feature type="domain" description="G" evidence="4">
    <location>
        <begin position="134"/>
        <end position="201"/>
    </location>
</feature>
<protein>
    <recommendedName>
        <fullName evidence="4">G domain-containing protein</fullName>
    </recommendedName>
</protein>
<evidence type="ECO:0000313" key="6">
    <source>
        <dbReference type="Proteomes" id="UP000567179"/>
    </source>
</evidence>
<dbReference type="PANTHER" id="PTHR45782:SF4">
    <property type="entry name" value="MITOCHONDRIAL RIBOSOME-ASSOCIATED GTPASE 1"/>
    <property type="match status" value="1"/>
</dbReference>
<dbReference type="AlphaFoldDB" id="A0A8H5ESJ0"/>
<dbReference type="GO" id="GO:0032543">
    <property type="term" value="P:mitochondrial translation"/>
    <property type="evidence" value="ECO:0007669"/>
    <property type="project" value="TreeGrafter"/>
</dbReference>
<dbReference type="PANTHER" id="PTHR45782">
    <property type="entry name" value="MITOCHONDRIAL RIBOSOME-ASSOCIATED GTPASE 1"/>
    <property type="match status" value="1"/>
</dbReference>
<feature type="region of interest" description="Disordered" evidence="3">
    <location>
        <begin position="323"/>
        <end position="374"/>
    </location>
</feature>
<dbReference type="InterPro" id="IPR006073">
    <property type="entry name" value="GTP-bd"/>
</dbReference>
<evidence type="ECO:0000256" key="1">
    <source>
        <dbReference type="ARBA" id="ARBA00022741"/>
    </source>
</evidence>
<organism evidence="5 6">
    <name type="scientific">Psilocybe cf. subviscida</name>
    <dbReference type="NCBI Taxonomy" id="2480587"/>
    <lineage>
        <taxon>Eukaryota</taxon>
        <taxon>Fungi</taxon>
        <taxon>Dikarya</taxon>
        <taxon>Basidiomycota</taxon>
        <taxon>Agaricomycotina</taxon>
        <taxon>Agaricomycetes</taxon>
        <taxon>Agaricomycetidae</taxon>
        <taxon>Agaricales</taxon>
        <taxon>Agaricineae</taxon>
        <taxon>Strophariaceae</taxon>
        <taxon>Psilocybe</taxon>
    </lineage>
</organism>
<dbReference type="InterPro" id="IPR023179">
    <property type="entry name" value="GTP-bd_ortho_bundle_sf"/>
</dbReference>
<gene>
    <name evidence="5" type="ORF">D9619_007838</name>
</gene>
<feature type="region of interest" description="Disordered" evidence="3">
    <location>
        <begin position="404"/>
        <end position="438"/>
    </location>
</feature>
<evidence type="ECO:0000313" key="5">
    <source>
        <dbReference type="EMBL" id="KAF5310840.1"/>
    </source>
</evidence>
<dbReference type="Pfam" id="PF01926">
    <property type="entry name" value="MMR_HSR1"/>
    <property type="match status" value="1"/>
</dbReference>
<keyword evidence="2" id="KW-0342">GTP-binding</keyword>
<dbReference type="GO" id="GO:0005525">
    <property type="term" value="F:GTP binding"/>
    <property type="evidence" value="ECO:0007669"/>
    <property type="project" value="UniProtKB-KW"/>
</dbReference>
<dbReference type="InterPro" id="IPR027417">
    <property type="entry name" value="P-loop_NTPase"/>
</dbReference>
<feature type="compositionally biased region" description="Polar residues" evidence="3">
    <location>
        <begin position="342"/>
        <end position="353"/>
    </location>
</feature>
<feature type="compositionally biased region" description="Basic residues" evidence="3">
    <location>
        <begin position="428"/>
        <end position="438"/>
    </location>
</feature>
<proteinExistence type="predicted"/>